<dbReference type="InterPro" id="IPR001387">
    <property type="entry name" value="Cro/C1-type_HTH"/>
</dbReference>
<comment type="similarity">
    <text evidence="1">Belongs to the short-chain fatty acyl-CoA assimilation regulator (ScfR) family.</text>
</comment>
<sequence>MATKTNRYRYEPDFAVPPGATLQETIDQLGIDQRELAERTGLTAKTLNLIINGKAPLTQQTSMLLERVTNVPARIWNNLEAEYREQLARLEAREELAKDIQWLKQVPTKDLIERGFLEETKDKVVLLEQTLSFFRVASVAAWKDGWCEGQFSFKKSSDASCLDCRLATWLRIAEKKAESIEVAAFSKQRFAKAVREARSLTTSSPAEFVPQLVKLFADSGVALCLVPEIKGGKINGAARWISPSKAMIAVNLRGKMNDIFWFTLFHEAGHILNDSKKQTYVDVGYSDDPREESANRFARETLIPKAYEAELSNTKSRVAVLRLADEIGIAPGILVGRLQYERILKFSQLNPLKQRFEWSNGG</sequence>
<evidence type="ECO:0000313" key="5">
    <source>
        <dbReference type="Proteomes" id="UP000318538"/>
    </source>
</evidence>
<dbReference type="SUPFAM" id="SSF47413">
    <property type="entry name" value="lambda repressor-like DNA-binding domains"/>
    <property type="match status" value="1"/>
</dbReference>
<evidence type="ECO:0000313" key="4">
    <source>
        <dbReference type="EMBL" id="QDT01652.1"/>
    </source>
</evidence>
<dbReference type="OrthoDB" id="9796786at2"/>
<reference evidence="4 5" key="1">
    <citation type="submission" date="2019-02" db="EMBL/GenBank/DDBJ databases">
        <title>Deep-cultivation of Planctomycetes and their phenomic and genomic characterization uncovers novel biology.</title>
        <authorList>
            <person name="Wiegand S."/>
            <person name="Jogler M."/>
            <person name="Boedeker C."/>
            <person name="Pinto D."/>
            <person name="Vollmers J."/>
            <person name="Rivas-Marin E."/>
            <person name="Kohn T."/>
            <person name="Peeters S.H."/>
            <person name="Heuer A."/>
            <person name="Rast P."/>
            <person name="Oberbeckmann S."/>
            <person name="Bunk B."/>
            <person name="Jeske O."/>
            <person name="Meyerdierks A."/>
            <person name="Storesund J.E."/>
            <person name="Kallscheuer N."/>
            <person name="Luecker S."/>
            <person name="Lage O.M."/>
            <person name="Pohl T."/>
            <person name="Merkel B.J."/>
            <person name="Hornburger P."/>
            <person name="Mueller R.-W."/>
            <person name="Bruemmer F."/>
            <person name="Labrenz M."/>
            <person name="Spormann A.M."/>
            <person name="Op den Camp H."/>
            <person name="Overmann J."/>
            <person name="Amann R."/>
            <person name="Jetten M.S.M."/>
            <person name="Mascher T."/>
            <person name="Medema M.H."/>
            <person name="Devos D.P."/>
            <person name="Kaster A.-K."/>
            <person name="Ovreas L."/>
            <person name="Rohde M."/>
            <person name="Galperin M.Y."/>
            <person name="Jogler C."/>
        </authorList>
    </citation>
    <scope>NUCLEOTIDE SEQUENCE [LARGE SCALE GENOMIC DNA]</scope>
    <source>
        <strain evidence="4 5">K22_7</strain>
    </source>
</reference>
<dbReference type="RefSeq" id="WP_145167369.1">
    <property type="nucleotide sequence ID" value="NZ_CP036525.1"/>
</dbReference>
<keyword evidence="5" id="KW-1185">Reference proteome</keyword>
<evidence type="ECO:0000256" key="1">
    <source>
        <dbReference type="ARBA" id="ARBA00007227"/>
    </source>
</evidence>
<accession>A0A517N3D3</accession>
<evidence type="ECO:0000256" key="2">
    <source>
        <dbReference type="SAM" id="Coils"/>
    </source>
</evidence>
<gene>
    <name evidence="4" type="ORF">K227x_00190</name>
</gene>
<proteinExistence type="inferred from homology"/>
<dbReference type="InterPro" id="IPR052345">
    <property type="entry name" value="Rad_response_metalloprotease"/>
</dbReference>
<keyword evidence="2" id="KW-0175">Coiled coil</keyword>
<name>A0A517N3D3_9BACT</name>
<dbReference type="PANTHER" id="PTHR43236:SF1">
    <property type="entry name" value="BLL7220 PROTEIN"/>
    <property type="match status" value="1"/>
</dbReference>
<dbReference type="EMBL" id="CP036525">
    <property type="protein sequence ID" value="QDT01652.1"/>
    <property type="molecule type" value="Genomic_DNA"/>
</dbReference>
<dbReference type="InterPro" id="IPR010359">
    <property type="entry name" value="IrrE_HExxH"/>
</dbReference>
<dbReference type="Pfam" id="PF01381">
    <property type="entry name" value="HTH_3"/>
    <property type="match status" value="1"/>
</dbReference>
<dbReference type="SMART" id="SM00530">
    <property type="entry name" value="HTH_XRE"/>
    <property type="match status" value="1"/>
</dbReference>
<organism evidence="4 5">
    <name type="scientific">Rubripirellula lacrimiformis</name>
    <dbReference type="NCBI Taxonomy" id="1930273"/>
    <lineage>
        <taxon>Bacteria</taxon>
        <taxon>Pseudomonadati</taxon>
        <taxon>Planctomycetota</taxon>
        <taxon>Planctomycetia</taxon>
        <taxon>Pirellulales</taxon>
        <taxon>Pirellulaceae</taxon>
        <taxon>Rubripirellula</taxon>
    </lineage>
</organism>
<dbReference type="InterPro" id="IPR010982">
    <property type="entry name" value="Lambda_DNA-bd_dom_sf"/>
</dbReference>
<dbReference type="CDD" id="cd00093">
    <property type="entry name" value="HTH_XRE"/>
    <property type="match status" value="1"/>
</dbReference>
<protein>
    <submittedName>
        <fullName evidence="4">Helix-turn-helix protein</fullName>
    </submittedName>
</protein>
<dbReference type="Proteomes" id="UP000318538">
    <property type="component" value="Chromosome"/>
</dbReference>
<feature type="domain" description="HTH cro/C1-type" evidence="3">
    <location>
        <begin position="22"/>
        <end position="76"/>
    </location>
</feature>
<dbReference type="Pfam" id="PF06114">
    <property type="entry name" value="Peptidase_M78"/>
    <property type="match status" value="1"/>
</dbReference>
<dbReference type="KEGG" id="rlc:K227x_00190"/>
<dbReference type="AlphaFoldDB" id="A0A517N3D3"/>
<feature type="coiled-coil region" evidence="2">
    <location>
        <begin position="73"/>
        <end position="100"/>
    </location>
</feature>
<evidence type="ECO:0000259" key="3">
    <source>
        <dbReference type="PROSITE" id="PS50943"/>
    </source>
</evidence>
<dbReference type="PROSITE" id="PS50943">
    <property type="entry name" value="HTH_CROC1"/>
    <property type="match status" value="1"/>
</dbReference>
<dbReference type="PANTHER" id="PTHR43236">
    <property type="entry name" value="ANTITOXIN HIGA1"/>
    <property type="match status" value="1"/>
</dbReference>
<dbReference type="Gene3D" id="1.10.260.40">
    <property type="entry name" value="lambda repressor-like DNA-binding domains"/>
    <property type="match status" value="1"/>
</dbReference>
<dbReference type="GO" id="GO:0003677">
    <property type="term" value="F:DNA binding"/>
    <property type="evidence" value="ECO:0007669"/>
    <property type="project" value="InterPro"/>
</dbReference>